<sequence>MVDAELSAALKRAGAVLIEGPRACGKTETALQVANSIVRIDREPGFIDLLGIDPQLALQGDVPRLFDEWQLAPRLWNIVRGEVDARRQKGQFILTGSMAPTSDAKRHTGAGRFARLKMRTMTLSETGHSTNETSFANLLAGNPPRSTDPGFSYRDLVTRVVVGGWPGFQDLDASQASLNLRDYLDTVAEVDLQEVDSVQRDPVRVRRLLSALARSTASEVTLATLAKDETSLSRDTVRDYLAALQRIFIIEDQPAWSTHLRSSATLRQEPKRHFVDPSLAVAALGASEDALLKDPRFTGQLFESLVVQQLRVFSQATSGTVSHARDSQGRELDAVVTLPDGSWSAFEIKLGNDPAVIDAAAAGLLKFADQVADNQPTSLTVVVSSGPSYRRVDGVNVVAIGTLGP</sequence>
<evidence type="ECO:0000259" key="2">
    <source>
        <dbReference type="Pfam" id="PF13635"/>
    </source>
</evidence>
<dbReference type="InterPro" id="IPR041682">
    <property type="entry name" value="AAA_14"/>
</dbReference>
<evidence type="ECO:0000313" key="3">
    <source>
        <dbReference type="EMBL" id="OAV51172.1"/>
    </source>
</evidence>
<dbReference type="AlphaFoldDB" id="A0A1B7LUP2"/>
<comment type="caution">
    <text evidence="3">The sequence shown here is derived from an EMBL/GenBank/DDBJ whole genome shotgun (WGS) entry which is preliminary data.</text>
</comment>
<dbReference type="Proteomes" id="UP000078292">
    <property type="component" value="Unassembled WGS sequence"/>
</dbReference>
<feature type="domain" description="AAA" evidence="1">
    <location>
        <begin position="15"/>
        <end position="125"/>
    </location>
</feature>
<dbReference type="SUPFAM" id="SSF52540">
    <property type="entry name" value="P-loop containing nucleoside triphosphate hydrolases"/>
    <property type="match status" value="1"/>
</dbReference>
<protein>
    <recommendedName>
        <fullName evidence="5">AAA family ATPase</fullName>
    </recommendedName>
</protein>
<dbReference type="PANTHER" id="PTHR43566:SF2">
    <property type="entry name" value="DUF4143 DOMAIN-CONTAINING PROTEIN"/>
    <property type="match status" value="1"/>
</dbReference>
<dbReference type="Pfam" id="PF13173">
    <property type="entry name" value="AAA_14"/>
    <property type="match status" value="1"/>
</dbReference>
<proteinExistence type="predicted"/>
<organism evidence="3 4">
    <name type="scientific">Enteractinococcus helveticum</name>
    <dbReference type="NCBI Taxonomy" id="1837282"/>
    <lineage>
        <taxon>Bacteria</taxon>
        <taxon>Bacillati</taxon>
        <taxon>Actinomycetota</taxon>
        <taxon>Actinomycetes</taxon>
        <taxon>Micrococcales</taxon>
        <taxon>Micrococcaceae</taxon>
    </lineage>
</organism>
<evidence type="ECO:0000313" key="4">
    <source>
        <dbReference type="Proteomes" id="UP000078292"/>
    </source>
</evidence>
<dbReference type="EMBL" id="LXEY01000117">
    <property type="protein sequence ID" value="OAV51172.1"/>
    <property type="molecule type" value="Genomic_DNA"/>
</dbReference>
<reference evidence="3 4" key="1">
    <citation type="submission" date="2016-04" db="EMBL/GenBank/DDBJ databases">
        <title>First whole genome shotgun sequence of the bacterium Enteractinococcus sp. strain UASWS1574.</title>
        <authorList>
            <person name="Crovadore J."/>
            <person name="Chablais R."/>
            <person name="Lefort F."/>
        </authorList>
    </citation>
    <scope>NUCLEOTIDE SEQUENCE [LARGE SCALE GENOMIC DNA]</scope>
    <source>
        <strain evidence="3 4">UASWS1574</strain>
    </source>
</reference>
<accession>A0A1B7LUP2</accession>
<dbReference type="InterPro" id="IPR025420">
    <property type="entry name" value="DUF4143"/>
</dbReference>
<evidence type="ECO:0000259" key="1">
    <source>
        <dbReference type="Pfam" id="PF13173"/>
    </source>
</evidence>
<keyword evidence="4" id="KW-1185">Reference proteome</keyword>
<evidence type="ECO:0008006" key="5">
    <source>
        <dbReference type="Google" id="ProtNLM"/>
    </source>
</evidence>
<name>A0A1B7LUP2_9MICC</name>
<dbReference type="Pfam" id="PF13635">
    <property type="entry name" value="DUF4143"/>
    <property type="match status" value="1"/>
</dbReference>
<gene>
    <name evidence="3" type="ORF">A6F49_02430</name>
</gene>
<dbReference type="PANTHER" id="PTHR43566">
    <property type="entry name" value="CONSERVED PROTEIN"/>
    <property type="match status" value="1"/>
</dbReference>
<dbReference type="InterPro" id="IPR027417">
    <property type="entry name" value="P-loop_NTPase"/>
</dbReference>
<feature type="domain" description="DUF4143" evidence="2">
    <location>
        <begin position="190"/>
        <end position="350"/>
    </location>
</feature>